<feature type="domain" description="Protein-glutamine gamma-glutamyltransferase-like C-terminal" evidence="2">
    <location>
        <begin position="126"/>
        <end position="194"/>
    </location>
</feature>
<feature type="transmembrane region" description="Helical" evidence="1">
    <location>
        <begin position="57"/>
        <end position="79"/>
    </location>
</feature>
<dbReference type="EMBL" id="CP012752">
    <property type="protein sequence ID" value="ALG07397.1"/>
    <property type="molecule type" value="Genomic_DNA"/>
</dbReference>
<dbReference type="InterPro" id="IPR025403">
    <property type="entry name" value="TgpA-like_C"/>
</dbReference>
<keyword evidence="1" id="KW-0812">Transmembrane</keyword>
<gene>
    <name evidence="3" type="ORF">AOZ06_11105</name>
</gene>
<evidence type="ECO:0000256" key="1">
    <source>
        <dbReference type="SAM" id="Phobius"/>
    </source>
</evidence>
<dbReference type="Pfam" id="PF13559">
    <property type="entry name" value="DUF4129"/>
    <property type="match status" value="1"/>
</dbReference>
<keyword evidence="4" id="KW-1185">Reference proteome</keyword>
<sequence length="203" mass="21973">MVNNDVPVDIGRDAARDAAVRELSDPAYRDAEPSTFAKVLRWVLNLLDELLSGISGIMPGGIVGLMILVALIIVVVVAVRLRVGKLARSAASASVFAGRELTAADHRRAALAAEAQGDLAEAVRERFRAIVRGLEERGVLDERSGRTVDEVARAAGARLPQHADELRAAARLFDDVWYGGHDATVDEYRRLTDLDLVLDGARR</sequence>
<dbReference type="Proteomes" id="UP000063699">
    <property type="component" value="Chromosome"/>
</dbReference>
<evidence type="ECO:0000313" key="4">
    <source>
        <dbReference type="Proteomes" id="UP000063699"/>
    </source>
</evidence>
<proteinExistence type="predicted"/>
<protein>
    <recommendedName>
        <fullName evidence="2">Protein-glutamine gamma-glutamyltransferase-like C-terminal domain-containing protein</fullName>
    </recommendedName>
</protein>
<dbReference type="STRING" id="860235.AOZ06_11105"/>
<dbReference type="AlphaFoldDB" id="A0A0N9HV18"/>
<organism evidence="3 4">
    <name type="scientific">Kibdelosporangium phytohabitans</name>
    <dbReference type="NCBI Taxonomy" id="860235"/>
    <lineage>
        <taxon>Bacteria</taxon>
        <taxon>Bacillati</taxon>
        <taxon>Actinomycetota</taxon>
        <taxon>Actinomycetes</taxon>
        <taxon>Pseudonocardiales</taxon>
        <taxon>Pseudonocardiaceae</taxon>
        <taxon>Kibdelosporangium</taxon>
    </lineage>
</organism>
<name>A0A0N9HV18_9PSEU</name>
<dbReference type="KEGG" id="kphy:AOZ06_11105"/>
<keyword evidence="1" id="KW-0472">Membrane</keyword>
<accession>A0A0N9HV18</accession>
<evidence type="ECO:0000313" key="3">
    <source>
        <dbReference type="EMBL" id="ALG07397.1"/>
    </source>
</evidence>
<keyword evidence="1" id="KW-1133">Transmembrane helix</keyword>
<reference evidence="3 4" key="1">
    <citation type="submission" date="2015-07" db="EMBL/GenBank/DDBJ databases">
        <title>Genome sequencing of Kibdelosporangium phytohabitans.</title>
        <authorList>
            <person name="Qin S."/>
            <person name="Xing K."/>
        </authorList>
    </citation>
    <scope>NUCLEOTIDE SEQUENCE [LARGE SCALE GENOMIC DNA]</scope>
    <source>
        <strain evidence="3 4">KLBMP1111</strain>
    </source>
</reference>
<evidence type="ECO:0000259" key="2">
    <source>
        <dbReference type="Pfam" id="PF13559"/>
    </source>
</evidence>
<dbReference type="OrthoDB" id="3389322at2"/>